<evidence type="ECO:0000256" key="2">
    <source>
        <dbReference type="ARBA" id="ARBA00012118"/>
    </source>
</evidence>
<dbReference type="HAMAP" id="MF_00124">
    <property type="entry name" value="Thymidine_kinase"/>
    <property type="match status" value="1"/>
</dbReference>
<dbReference type="GO" id="GO:0005829">
    <property type="term" value="C:cytosol"/>
    <property type="evidence" value="ECO:0007669"/>
    <property type="project" value="TreeGrafter"/>
</dbReference>
<dbReference type="Gene3D" id="3.30.60.20">
    <property type="match status" value="1"/>
</dbReference>
<dbReference type="AlphaFoldDB" id="A0A395M076"/>
<dbReference type="SUPFAM" id="SSF52540">
    <property type="entry name" value="P-loop containing nucleoside triphosphate hydrolases"/>
    <property type="match status" value="1"/>
</dbReference>
<protein>
    <recommendedName>
        <fullName evidence="2 9">Thymidine kinase</fullName>
        <ecNumber evidence="2 9">2.7.1.21</ecNumber>
    </recommendedName>
</protein>
<evidence type="ECO:0000313" key="14">
    <source>
        <dbReference type="EMBL" id="RFM23314.1"/>
    </source>
</evidence>
<evidence type="ECO:0000256" key="6">
    <source>
        <dbReference type="ARBA" id="ARBA00022741"/>
    </source>
</evidence>
<dbReference type="PANTHER" id="PTHR11441:SF0">
    <property type="entry name" value="THYMIDINE KINASE, CYTOSOLIC"/>
    <property type="match status" value="1"/>
</dbReference>
<keyword evidence="7 9" id="KW-0418">Kinase</keyword>
<comment type="subunit">
    <text evidence="9">Homotetramer.</text>
</comment>
<evidence type="ECO:0000313" key="15">
    <source>
        <dbReference type="Proteomes" id="UP000266389"/>
    </source>
</evidence>
<dbReference type="SUPFAM" id="SSF57716">
    <property type="entry name" value="Glucocorticoid receptor-like (DNA-binding domain)"/>
    <property type="match status" value="1"/>
</dbReference>
<dbReference type="InterPro" id="IPR027417">
    <property type="entry name" value="P-loop_NTPase"/>
</dbReference>
<comment type="similarity">
    <text evidence="1 9 13">Belongs to the thymidine kinase family.</text>
</comment>
<evidence type="ECO:0000256" key="5">
    <source>
        <dbReference type="ARBA" id="ARBA00022679"/>
    </source>
</evidence>
<keyword evidence="3 9" id="KW-0963">Cytoplasm</keyword>
<comment type="catalytic activity">
    <reaction evidence="9 12">
        <text>thymidine + ATP = dTMP + ADP + H(+)</text>
        <dbReference type="Rhea" id="RHEA:19129"/>
        <dbReference type="ChEBI" id="CHEBI:15378"/>
        <dbReference type="ChEBI" id="CHEBI:17748"/>
        <dbReference type="ChEBI" id="CHEBI:30616"/>
        <dbReference type="ChEBI" id="CHEBI:63528"/>
        <dbReference type="ChEBI" id="CHEBI:456216"/>
        <dbReference type="EC" id="2.7.1.21"/>
    </reaction>
</comment>
<dbReference type="Pfam" id="PF00265">
    <property type="entry name" value="TK"/>
    <property type="match status" value="1"/>
</dbReference>
<dbReference type="PANTHER" id="PTHR11441">
    <property type="entry name" value="THYMIDINE KINASE"/>
    <property type="match status" value="1"/>
</dbReference>
<feature type="binding site" evidence="9">
    <location>
        <begin position="27"/>
        <end position="34"/>
    </location>
    <ligand>
        <name>ATP</name>
        <dbReference type="ChEBI" id="CHEBI:30616"/>
    </ligand>
</feature>
<evidence type="ECO:0000256" key="10">
    <source>
        <dbReference type="PIRSR" id="PIRSR035805-1"/>
    </source>
</evidence>
<name>A0A395M076_9BACT</name>
<evidence type="ECO:0000256" key="13">
    <source>
        <dbReference type="RuleBase" id="RU004165"/>
    </source>
</evidence>
<feature type="binding site" evidence="9">
    <location>
        <begin position="99"/>
        <end position="102"/>
    </location>
    <ligand>
        <name>ATP</name>
        <dbReference type="ChEBI" id="CHEBI:30616"/>
    </ligand>
</feature>
<evidence type="ECO:0000256" key="7">
    <source>
        <dbReference type="ARBA" id="ARBA00022777"/>
    </source>
</evidence>
<evidence type="ECO:0000256" key="9">
    <source>
        <dbReference type="HAMAP-Rule" id="MF_00124"/>
    </source>
</evidence>
<keyword evidence="4 9" id="KW-0237">DNA synthesis</keyword>
<dbReference type="GO" id="GO:0071897">
    <property type="term" value="P:DNA biosynthetic process"/>
    <property type="evidence" value="ECO:0007669"/>
    <property type="project" value="UniProtKB-KW"/>
</dbReference>
<keyword evidence="6 9" id="KW-0547">Nucleotide-binding</keyword>
<dbReference type="InterPro" id="IPR001267">
    <property type="entry name" value="Thymidine_kinase"/>
</dbReference>
<evidence type="ECO:0000256" key="3">
    <source>
        <dbReference type="ARBA" id="ARBA00022490"/>
    </source>
</evidence>
<evidence type="ECO:0000256" key="4">
    <source>
        <dbReference type="ARBA" id="ARBA00022634"/>
    </source>
</evidence>
<proteinExistence type="inferred from homology"/>
<sequence>MRQVYHKPKAKPIHPKALTGKIEVIAGCMFSGKTEELIRRLRRAQIAKLRVAIFKPTIDNRYSSSEIVSHSAAKIASISVSHSQEILAHSEEADVVGIDEAQFFDMGIVEVCEKLANDGKRVIVAGLDLDFRGKPFGPMPFLMAVAEEVTKTLAVCMKSGLPASRTQRLADDTQLILIGHSNLYEARHRAYFEPPPETSSA</sequence>
<dbReference type="Proteomes" id="UP000266389">
    <property type="component" value="Unassembled WGS sequence"/>
</dbReference>
<comment type="subcellular location">
    <subcellularLocation>
        <location evidence="9">Cytoplasm</location>
    </subcellularLocation>
</comment>
<accession>A0A395M076</accession>
<comment type="caution">
    <text evidence="14">The sequence shown here is derived from an EMBL/GenBank/DDBJ whole genome shotgun (WGS) entry which is preliminary data.</text>
</comment>
<dbReference type="Gene3D" id="3.40.50.300">
    <property type="entry name" value="P-loop containing nucleotide triphosphate hydrolases"/>
    <property type="match status" value="1"/>
</dbReference>
<dbReference type="PIRSF" id="PIRSF035805">
    <property type="entry name" value="TK_cell"/>
    <property type="match status" value="1"/>
</dbReference>
<feature type="binding site" evidence="11">
    <location>
        <position position="184"/>
    </location>
    <ligand>
        <name>substrate</name>
    </ligand>
</feature>
<dbReference type="EC" id="2.7.1.21" evidence="2 9"/>
<dbReference type="EMBL" id="PHFL01000067">
    <property type="protein sequence ID" value="RFM23314.1"/>
    <property type="molecule type" value="Genomic_DNA"/>
</dbReference>
<organism evidence="14 15">
    <name type="scientific">Candidatus Thermochlorobacter aerophilus</name>
    <dbReference type="NCBI Taxonomy" id="1868324"/>
    <lineage>
        <taxon>Bacteria</taxon>
        <taxon>Pseudomonadati</taxon>
        <taxon>Chlorobiota</taxon>
        <taxon>Chlorobiia</taxon>
        <taxon>Chlorobiales</taxon>
        <taxon>Candidatus Thermochlorobacteriaceae</taxon>
        <taxon>Candidatus Thermochlorobacter</taxon>
    </lineage>
</organism>
<evidence type="ECO:0000256" key="8">
    <source>
        <dbReference type="ARBA" id="ARBA00022840"/>
    </source>
</evidence>
<dbReference type="GO" id="GO:0005524">
    <property type="term" value="F:ATP binding"/>
    <property type="evidence" value="ECO:0007669"/>
    <property type="project" value="UniProtKB-UniRule"/>
</dbReference>
<evidence type="ECO:0000256" key="12">
    <source>
        <dbReference type="RuleBase" id="RU000544"/>
    </source>
</evidence>
<dbReference type="NCBIfam" id="NF003296">
    <property type="entry name" value="PRK04296.1-1"/>
    <property type="match status" value="1"/>
</dbReference>
<dbReference type="GO" id="GO:0046104">
    <property type="term" value="P:thymidine metabolic process"/>
    <property type="evidence" value="ECO:0007669"/>
    <property type="project" value="TreeGrafter"/>
</dbReference>
<dbReference type="FunFam" id="3.40.50.300:FF:000384">
    <property type="entry name" value="Thymidine kinase"/>
    <property type="match status" value="1"/>
</dbReference>
<evidence type="ECO:0000256" key="1">
    <source>
        <dbReference type="ARBA" id="ARBA00007587"/>
    </source>
</evidence>
<keyword evidence="5 9" id="KW-0808">Transferase</keyword>
<evidence type="ECO:0000256" key="11">
    <source>
        <dbReference type="PIRSR" id="PIRSR035805-2"/>
    </source>
</evidence>
<comment type="caution">
    <text evidence="9">Lacks conserved residue(s) required for the propagation of feature annotation.</text>
</comment>
<feature type="binding site" evidence="11">
    <location>
        <begin position="176"/>
        <end position="179"/>
    </location>
    <ligand>
        <name>substrate</name>
    </ligand>
</feature>
<gene>
    <name evidence="9" type="primary">tdk</name>
    <name evidence="14" type="ORF">D0433_11645</name>
</gene>
<dbReference type="GO" id="GO:0004797">
    <property type="term" value="F:thymidine kinase activity"/>
    <property type="evidence" value="ECO:0007669"/>
    <property type="project" value="UniProtKB-UniRule"/>
</dbReference>
<feature type="active site" description="Proton acceptor" evidence="9 10">
    <location>
        <position position="100"/>
    </location>
</feature>
<keyword evidence="8 9" id="KW-0067">ATP-binding</keyword>
<reference evidence="14 15" key="1">
    <citation type="journal article" date="2011" name="ISME J.">
        <title>Community ecology of hot spring cyanobacterial mats: predominant populations and their functional potential.</title>
        <authorList>
            <person name="Klatt C.G."/>
            <person name="Wood J.M."/>
            <person name="Rusch D.B."/>
            <person name="Bateson M.M."/>
            <person name="Hamamura N."/>
            <person name="Heidelberg J.F."/>
            <person name="Grossman A.R."/>
            <person name="Bhaya D."/>
            <person name="Cohan F.M."/>
            <person name="Kuhl M."/>
            <person name="Bryant D.A."/>
            <person name="Ward D.M."/>
        </authorList>
    </citation>
    <scope>NUCLEOTIDE SEQUENCE [LARGE SCALE GENOMIC DNA]</scope>
    <source>
        <strain evidence="14">OS</strain>
    </source>
</reference>